<dbReference type="NCBIfam" id="TIGR01444">
    <property type="entry name" value="fkbM_fam"/>
    <property type="match status" value="1"/>
</dbReference>
<evidence type="ECO:0000313" key="3">
    <source>
        <dbReference type="Proteomes" id="UP000734343"/>
    </source>
</evidence>
<comment type="caution">
    <text evidence="2">The sequence shown here is derived from an EMBL/GenBank/DDBJ whole genome shotgun (WGS) entry which is preliminary data.</text>
</comment>
<keyword evidence="3" id="KW-1185">Reference proteome</keyword>
<dbReference type="InterPro" id="IPR006342">
    <property type="entry name" value="FkbM_mtfrase"/>
</dbReference>
<name>A0ABS6LPV7_9GAMM</name>
<dbReference type="Pfam" id="PF05050">
    <property type="entry name" value="Methyltransf_21"/>
    <property type="match status" value="1"/>
</dbReference>
<dbReference type="GO" id="GO:0032259">
    <property type="term" value="P:methylation"/>
    <property type="evidence" value="ECO:0007669"/>
    <property type="project" value="UniProtKB-KW"/>
</dbReference>
<evidence type="ECO:0000259" key="1">
    <source>
        <dbReference type="Pfam" id="PF05050"/>
    </source>
</evidence>
<dbReference type="EMBL" id="JAFMOW010000047">
    <property type="protein sequence ID" value="MBU9854067.1"/>
    <property type="molecule type" value="Genomic_DNA"/>
</dbReference>
<dbReference type="PANTHER" id="PTHR34203:SF15">
    <property type="entry name" value="SLL1173 PROTEIN"/>
    <property type="match status" value="1"/>
</dbReference>
<proteinExistence type="predicted"/>
<feature type="domain" description="Methyltransferase FkbM" evidence="1">
    <location>
        <begin position="233"/>
        <end position="316"/>
    </location>
</feature>
<gene>
    <name evidence="2" type="ORF">J1778_02055</name>
</gene>
<dbReference type="GO" id="GO:0008168">
    <property type="term" value="F:methyltransferase activity"/>
    <property type="evidence" value="ECO:0007669"/>
    <property type="project" value="UniProtKB-KW"/>
</dbReference>
<accession>A0ABS6LPV7</accession>
<dbReference type="Proteomes" id="UP000734343">
    <property type="component" value="Unassembled WGS sequence"/>
</dbReference>
<protein>
    <submittedName>
        <fullName evidence="2">FkbM family methyltransferase</fullName>
    </submittedName>
</protein>
<dbReference type="PANTHER" id="PTHR34203">
    <property type="entry name" value="METHYLTRANSFERASE, FKBM FAMILY PROTEIN"/>
    <property type="match status" value="1"/>
</dbReference>
<sequence>MIIKDTVVFCEEFAKTTRPRFVFGVTPYSKDIARKFAVTGFIDEFTDATSVDGLPVVLWSEVPADAMVVSGIADCHPLAAQRVMKDKQCDCLDFFSFYRYFTTFLNPVAFYHGQAFVDDYYLNKSRYDNVRLQLADVLSAETFDKIINFRLTNRLAALEGFTCRTNEQYFDLPFVKDHARHFVDCGGFDGATSLEFSRLFPDYKSIQVFEPDISQCRLVAQTLSALPGVRVYPFGVSDQSETLRFSRSGSASKICDSGDVTVEVVTLDGLLKGDVSYLKMDIEGYELPALAGAQNMIKTQKPLLAICCYHKPDDLWTIPQRVLSYNPDYKMYLRHYSEGLLETVFYFVPESLSDE</sequence>
<keyword evidence="2" id="KW-0489">Methyltransferase</keyword>
<dbReference type="InterPro" id="IPR052514">
    <property type="entry name" value="SAM-dependent_MTase"/>
</dbReference>
<keyword evidence="2" id="KW-0808">Transferase</keyword>
<organism evidence="2 3">
    <name type="scientific">Rahnella bonaserana</name>
    <dbReference type="NCBI Taxonomy" id="2816248"/>
    <lineage>
        <taxon>Bacteria</taxon>
        <taxon>Pseudomonadati</taxon>
        <taxon>Pseudomonadota</taxon>
        <taxon>Gammaproteobacteria</taxon>
        <taxon>Enterobacterales</taxon>
        <taxon>Yersiniaceae</taxon>
        <taxon>Rahnella</taxon>
    </lineage>
</organism>
<dbReference type="RefSeq" id="WP_217171765.1">
    <property type="nucleotide sequence ID" value="NZ_JAFMOW010000047.1"/>
</dbReference>
<evidence type="ECO:0000313" key="2">
    <source>
        <dbReference type="EMBL" id="MBU9854067.1"/>
    </source>
</evidence>
<reference evidence="2 3" key="1">
    <citation type="submission" date="2021-03" db="EMBL/GenBank/DDBJ databases">
        <title>Five novel Rahnella species.</title>
        <authorList>
            <person name="Brady C."/>
            <person name="Asselin J."/>
            <person name="Beer S."/>
            <person name="Bruberg M.B."/>
            <person name="Crampton B."/>
            <person name="Venter S."/>
            <person name="Arnold D."/>
            <person name="Denman S."/>
        </authorList>
    </citation>
    <scope>NUCLEOTIDE SEQUENCE [LARGE SCALE GENOMIC DNA]</scope>
    <source>
        <strain evidence="2 3">H11b</strain>
    </source>
</reference>